<dbReference type="InterPro" id="IPR036265">
    <property type="entry name" value="HIT-like_sf"/>
</dbReference>
<evidence type="ECO:0000259" key="1">
    <source>
        <dbReference type="PROSITE" id="PS51084"/>
    </source>
</evidence>
<dbReference type="GO" id="GO:0009117">
    <property type="term" value="P:nucleotide metabolic process"/>
    <property type="evidence" value="ECO:0007669"/>
    <property type="project" value="TreeGrafter"/>
</dbReference>
<dbReference type="EMBL" id="MH153803">
    <property type="protein sequence ID" value="AWN03524.1"/>
    <property type="molecule type" value="Genomic_DNA"/>
</dbReference>
<evidence type="ECO:0000313" key="2">
    <source>
        <dbReference type="EMBL" id="AWN03524.1"/>
    </source>
</evidence>
<organism evidence="2 3">
    <name type="scientific">Microbacterium phage Hyperion</name>
    <dbReference type="NCBI Taxonomy" id="2182354"/>
    <lineage>
        <taxon>Viruses</taxon>
        <taxon>Duplodnaviria</taxon>
        <taxon>Heunggongvirae</taxon>
        <taxon>Uroviricota</taxon>
        <taxon>Caudoviricetes</taxon>
        <taxon>Squashvirus</taxon>
        <taxon>Squashvirus hyperion</taxon>
    </lineage>
</organism>
<dbReference type="SUPFAM" id="SSF54197">
    <property type="entry name" value="HIT-like"/>
    <property type="match status" value="1"/>
</dbReference>
<dbReference type="RefSeq" id="YP_009801548.1">
    <property type="nucleotide sequence ID" value="NC_047973.1"/>
</dbReference>
<dbReference type="InterPro" id="IPR001310">
    <property type="entry name" value="Histidine_triad_HIT"/>
</dbReference>
<name>A0A2U8UIL3_9CAUD</name>
<dbReference type="PROSITE" id="PS51084">
    <property type="entry name" value="HIT_2"/>
    <property type="match status" value="1"/>
</dbReference>
<protein>
    <submittedName>
        <fullName evidence="2">Histidine triad nucleotide binding protein</fullName>
    </submittedName>
</protein>
<dbReference type="Pfam" id="PF01230">
    <property type="entry name" value="HIT"/>
    <property type="match status" value="1"/>
</dbReference>
<dbReference type="PANTHER" id="PTHR46648">
    <property type="entry name" value="HIT FAMILY PROTEIN 1"/>
    <property type="match status" value="1"/>
</dbReference>
<dbReference type="KEGG" id="vg:54992067"/>
<sequence>MTACIFCEIAAYRAPAAMVDTKDFDHVAFVPLNPVTPGHLLVIPRFHAQDAIAHPGHAGRAMMVAGLVAMRLGERDPRYKSVNFITSVGVPATQSVFHLHIHIVPRREGDGLQLPWTETGR</sequence>
<feature type="domain" description="HIT" evidence="1">
    <location>
        <begin position="5"/>
        <end position="113"/>
    </location>
</feature>
<dbReference type="Proteomes" id="UP000246630">
    <property type="component" value="Segment"/>
</dbReference>
<dbReference type="GeneID" id="54992067"/>
<dbReference type="GO" id="GO:0003824">
    <property type="term" value="F:catalytic activity"/>
    <property type="evidence" value="ECO:0007669"/>
    <property type="project" value="InterPro"/>
</dbReference>
<proteinExistence type="predicted"/>
<accession>A0A2U8UIL3</accession>
<dbReference type="PANTHER" id="PTHR46648:SF1">
    <property type="entry name" value="ADENOSINE 5'-MONOPHOSPHORAMIDASE HNT1"/>
    <property type="match status" value="1"/>
</dbReference>
<reference evidence="2 3" key="1">
    <citation type="submission" date="2018-03" db="EMBL/GenBank/DDBJ databases">
        <authorList>
            <person name="Stanton A.-C.J."/>
            <person name="Garlena R.A."/>
            <person name="Russell D.A."/>
            <person name="Pope W.H."/>
            <person name="Jacobs-Sera D."/>
            <person name="Hatfull G.F."/>
        </authorList>
    </citation>
    <scope>NUCLEOTIDE SEQUENCE [LARGE SCALE GENOMIC DNA]</scope>
</reference>
<dbReference type="Gene3D" id="3.30.428.10">
    <property type="entry name" value="HIT-like"/>
    <property type="match status" value="1"/>
</dbReference>
<dbReference type="InterPro" id="IPR011146">
    <property type="entry name" value="HIT-like"/>
</dbReference>
<gene>
    <name evidence="2" type="primary">6</name>
    <name evidence="2" type="ORF">PBI_HYPERION_6</name>
</gene>
<evidence type="ECO:0000313" key="3">
    <source>
        <dbReference type="Proteomes" id="UP000246630"/>
    </source>
</evidence>
<keyword evidence="3" id="KW-1185">Reference proteome</keyword>